<organism evidence="3 4">
    <name type="scientific">Coemansia erecta</name>
    <dbReference type="NCBI Taxonomy" id="147472"/>
    <lineage>
        <taxon>Eukaryota</taxon>
        <taxon>Fungi</taxon>
        <taxon>Fungi incertae sedis</taxon>
        <taxon>Zoopagomycota</taxon>
        <taxon>Kickxellomycotina</taxon>
        <taxon>Kickxellomycetes</taxon>
        <taxon>Kickxellales</taxon>
        <taxon>Kickxellaceae</taxon>
        <taxon>Coemansia</taxon>
    </lineage>
</organism>
<accession>A0A9W7XXB7</accession>
<dbReference type="Proteomes" id="UP001149813">
    <property type="component" value="Unassembled WGS sequence"/>
</dbReference>
<dbReference type="SMART" id="SM01233">
    <property type="entry name" value="HABP4_PAI-RBP1"/>
    <property type="match status" value="1"/>
</dbReference>
<evidence type="ECO:0000313" key="4">
    <source>
        <dbReference type="Proteomes" id="UP001149813"/>
    </source>
</evidence>
<feature type="compositionally biased region" description="Basic and acidic residues" evidence="1">
    <location>
        <begin position="229"/>
        <end position="247"/>
    </location>
</feature>
<dbReference type="GO" id="GO:0005737">
    <property type="term" value="C:cytoplasm"/>
    <property type="evidence" value="ECO:0007669"/>
    <property type="project" value="TreeGrafter"/>
</dbReference>
<keyword evidence="4" id="KW-1185">Reference proteome</keyword>
<dbReference type="PANTHER" id="PTHR12299:SF17">
    <property type="entry name" value="AT19571P-RELATED"/>
    <property type="match status" value="1"/>
</dbReference>
<feature type="compositionally biased region" description="Basic and acidic residues" evidence="1">
    <location>
        <begin position="45"/>
        <end position="54"/>
    </location>
</feature>
<dbReference type="PANTHER" id="PTHR12299">
    <property type="entry name" value="HYALURONIC ACID-BINDING PROTEIN 4"/>
    <property type="match status" value="1"/>
</dbReference>
<dbReference type="GO" id="GO:0005634">
    <property type="term" value="C:nucleus"/>
    <property type="evidence" value="ECO:0007669"/>
    <property type="project" value="TreeGrafter"/>
</dbReference>
<evidence type="ECO:0000256" key="1">
    <source>
        <dbReference type="SAM" id="MobiDB-lite"/>
    </source>
</evidence>
<comment type="caution">
    <text evidence="3">The sequence shown here is derived from an EMBL/GenBank/DDBJ whole genome shotgun (WGS) entry which is preliminary data.</text>
</comment>
<protein>
    <recommendedName>
        <fullName evidence="2">Hyaluronan/mRNA-binding protein domain-containing protein</fullName>
    </recommendedName>
</protein>
<feature type="domain" description="Hyaluronan/mRNA-binding protein" evidence="2">
    <location>
        <begin position="106"/>
        <end position="195"/>
    </location>
</feature>
<evidence type="ECO:0000313" key="3">
    <source>
        <dbReference type="EMBL" id="KAJ1722716.1"/>
    </source>
</evidence>
<evidence type="ECO:0000259" key="2">
    <source>
        <dbReference type="SMART" id="SM01233"/>
    </source>
</evidence>
<feature type="compositionally biased region" description="Basic and acidic residues" evidence="1">
    <location>
        <begin position="275"/>
        <end position="284"/>
    </location>
</feature>
<dbReference type="InterPro" id="IPR006861">
    <property type="entry name" value="HABP4_PAIRBP1-bd"/>
</dbReference>
<name>A0A9W7XXB7_9FUNG</name>
<sequence>MSVASSNPFALLSDSTGEVDVAAVAAKQAKKAPAKAAAPAAPVSERARPAERTIKSGYPSRGGHRRVVGRDNAETPAYPERVKDHSRPAREGQRGERGGRGAFRGRGRQFDRHSATGMVDSEKKEKQGWLGDEKALVEDDAKAATEAKKDIAEGGAATPVVEEEPEEVVKTFDDYLKERESAAGNARELRKANEGGVDKSQLKNAVTLEREEEDYFAATSNQKSRKQRERKEKTYVDIEQRFDEQRRGAFRGGRGGHRGDRRGGNGSSRPARVNINDERAFPSL</sequence>
<dbReference type="AlphaFoldDB" id="A0A9W7XXB7"/>
<proteinExistence type="predicted"/>
<feature type="compositionally biased region" description="Basic and acidic residues" evidence="1">
    <location>
        <begin position="108"/>
        <end position="152"/>
    </location>
</feature>
<feature type="region of interest" description="Disordered" evidence="1">
    <location>
        <begin position="181"/>
        <end position="284"/>
    </location>
</feature>
<dbReference type="OrthoDB" id="5390558at2759"/>
<feature type="compositionally biased region" description="Low complexity" evidence="1">
    <location>
        <begin position="34"/>
        <end position="44"/>
    </location>
</feature>
<gene>
    <name evidence="3" type="ORF">LPJ53_002889</name>
</gene>
<dbReference type="InterPro" id="IPR039764">
    <property type="entry name" value="HABP4/SERBP1-like"/>
</dbReference>
<dbReference type="Gene3D" id="6.10.140.1040">
    <property type="match status" value="1"/>
</dbReference>
<feature type="region of interest" description="Disordered" evidence="1">
    <location>
        <begin position="28"/>
        <end position="168"/>
    </location>
</feature>
<dbReference type="EMBL" id="JANBOJ010000098">
    <property type="protein sequence ID" value="KAJ1722716.1"/>
    <property type="molecule type" value="Genomic_DNA"/>
</dbReference>
<feature type="compositionally biased region" description="Basic and acidic residues" evidence="1">
    <location>
        <begin position="80"/>
        <end position="99"/>
    </location>
</feature>
<feature type="compositionally biased region" description="Basic and acidic residues" evidence="1">
    <location>
        <begin position="181"/>
        <end position="201"/>
    </location>
</feature>
<dbReference type="GO" id="GO:0003723">
    <property type="term" value="F:RNA binding"/>
    <property type="evidence" value="ECO:0007669"/>
    <property type="project" value="InterPro"/>
</dbReference>
<reference evidence="3" key="1">
    <citation type="submission" date="2022-07" db="EMBL/GenBank/DDBJ databases">
        <title>Phylogenomic reconstructions and comparative analyses of Kickxellomycotina fungi.</title>
        <authorList>
            <person name="Reynolds N.K."/>
            <person name="Stajich J.E."/>
            <person name="Barry K."/>
            <person name="Grigoriev I.V."/>
            <person name="Crous P."/>
            <person name="Smith M.E."/>
        </authorList>
    </citation>
    <scope>NUCLEOTIDE SEQUENCE</scope>
    <source>
        <strain evidence="3">NBRC 32514</strain>
    </source>
</reference>